<dbReference type="EMBL" id="CAJPVI010000002">
    <property type="protein sequence ID" value="CAG2131997.1"/>
    <property type="molecule type" value="Genomic_DNA"/>
</dbReference>
<protein>
    <recommendedName>
        <fullName evidence="3">N-acetyltransferase domain-containing protein</fullName>
    </recommendedName>
</protein>
<evidence type="ECO:0000313" key="4">
    <source>
        <dbReference type="EMBL" id="CAG2131997.1"/>
    </source>
</evidence>
<dbReference type="RefSeq" id="WP_211951761.1">
    <property type="nucleotide sequence ID" value="NZ_CAJPVI010000002.1"/>
</dbReference>
<dbReference type="PANTHER" id="PTHR43072:SF23">
    <property type="entry name" value="UPF0039 PROTEIN C11D3.02C"/>
    <property type="match status" value="1"/>
</dbReference>
<dbReference type="InterPro" id="IPR000182">
    <property type="entry name" value="GNAT_dom"/>
</dbReference>
<dbReference type="Proteomes" id="UP000672657">
    <property type="component" value="Unassembled WGS sequence"/>
</dbReference>
<keyword evidence="2" id="KW-0012">Acyltransferase</keyword>
<proteinExistence type="predicted"/>
<organism evidence="4 5">
    <name type="scientific">Cupriavidus numazuensis</name>
    <dbReference type="NCBI Taxonomy" id="221992"/>
    <lineage>
        <taxon>Bacteria</taxon>
        <taxon>Pseudomonadati</taxon>
        <taxon>Pseudomonadota</taxon>
        <taxon>Betaproteobacteria</taxon>
        <taxon>Burkholderiales</taxon>
        <taxon>Burkholderiaceae</taxon>
        <taxon>Cupriavidus</taxon>
    </lineage>
</organism>
<evidence type="ECO:0000256" key="2">
    <source>
        <dbReference type="ARBA" id="ARBA00023315"/>
    </source>
</evidence>
<accession>A0ABN7PTR5</accession>
<evidence type="ECO:0000313" key="5">
    <source>
        <dbReference type="Proteomes" id="UP000672657"/>
    </source>
</evidence>
<keyword evidence="1" id="KW-0808">Transferase</keyword>
<reference evidence="4 5" key="1">
    <citation type="submission" date="2021-03" db="EMBL/GenBank/DDBJ databases">
        <authorList>
            <person name="Peeters C."/>
        </authorList>
    </citation>
    <scope>NUCLEOTIDE SEQUENCE [LARGE SCALE GENOMIC DNA]</scope>
    <source>
        <strain evidence="4 5">LMG 26411</strain>
    </source>
</reference>
<dbReference type="Pfam" id="PF13302">
    <property type="entry name" value="Acetyltransf_3"/>
    <property type="match status" value="1"/>
</dbReference>
<evidence type="ECO:0000259" key="3">
    <source>
        <dbReference type="PROSITE" id="PS51186"/>
    </source>
</evidence>
<gene>
    <name evidence="4" type="ORF">LMG26411_00537</name>
</gene>
<dbReference type="Gene3D" id="3.40.630.30">
    <property type="match status" value="1"/>
</dbReference>
<comment type="caution">
    <text evidence="4">The sequence shown here is derived from an EMBL/GenBank/DDBJ whole genome shotgun (WGS) entry which is preliminary data.</text>
</comment>
<dbReference type="PANTHER" id="PTHR43072">
    <property type="entry name" value="N-ACETYLTRANSFERASE"/>
    <property type="match status" value="1"/>
</dbReference>
<name>A0ABN7PTR5_9BURK</name>
<feature type="domain" description="N-acetyltransferase" evidence="3">
    <location>
        <begin position="22"/>
        <end position="185"/>
    </location>
</feature>
<sequence>MTAPNPPPFSPTRLTLRDGRRILLREICEQDRAGLLAAFARLSPDARYTRFMAPLRELPESMVEQATHPEPGHECALVAVSEADGQEGSGRLVGGARFVAPPASDVCEFAITLDDDWHGVGLARILMTALIELAGARGYQRMEGFVLAMNTPMRRLARRLGFTDVACPDDATVRIVTLPLATPGTQENAGAAG</sequence>
<dbReference type="InterPro" id="IPR016181">
    <property type="entry name" value="Acyl_CoA_acyltransferase"/>
</dbReference>
<evidence type="ECO:0000256" key="1">
    <source>
        <dbReference type="ARBA" id="ARBA00022679"/>
    </source>
</evidence>
<dbReference type="PROSITE" id="PS51186">
    <property type="entry name" value="GNAT"/>
    <property type="match status" value="1"/>
</dbReference>
<keyword evidence="5" id="KW-1185">Reference proteome</keyword>
<dbReference type="SUPFAM" id="SSF55729">
    <property type="entry name" value="Acyl-CoA N-acyltransferases (Nat)"/>
    <property type="match status" value="1"/>
</dbReference>